<proteinExistence type="predicted"/>
<protein>
    <submittedName>
        <fullName evidence="1">Gp16 family protein</fullName>
    </submittedName>
</protein>
<dbReference type="Proteomes" id="UP001500631">
    <property type="component" value="Unassembled WGS sequence"/>
</dbReference>
<reference evidence="2" key="1">
    <citation type="journal article" date="2019" name="Int. J. Syst. Evol. Microbiol.">
        <title>The Global Catalogue of Microorganisms (GCM) 10K type strain sequencing project: providing services to taxonomists for standard genome sequencing and annotation.</title>
        <authorList>
            <consortium name="The Broad Institute Genomics Platform"/>
            <consortium name="The Broad Institute Genome Sequencing Center for Infectious Disease"/>
            <person name="Wu L."/>
            <person name="Ma J."/>
        </authorList>
    </citation>
    <scope>NUCLEOTIDE SEQUENCE [LARGE SCALE GENOMIC DNA]</scope>
    <source>
        <strain evidence="2">JCM 18424</strain>
    </source>
</reference>
<comment type="caution">
    <text evidence="1">The sequence shown here is derived from an EMBL/GenBank/DDBJ whole genome shotgun (WGS) entry which is preliminary data.</text>
</comment>
<keyword evidence="2" id="KW-1185">Reference proteome</keyword>
<evidence type="ECO:0000313" key="1">
    <source>
        <dbReference type="EMBL" id="GAA5102648.1"/>
    </source>
</evidence>
<evidence type="ECO:0000313" key="2">
    <source>
        <dbReference type="Proteomes" id="UP001500631"/>
    </source>
</evidence>
<gene>
    <name evidence="1" type="ORF">GCM10023338_20200</name>
</gene>
<sequence>MKKLTQAEIEVIRKKKIAQIKIAQSQLSLEDDVYRALLTRVTGKSSAAKLNLKELDQVIDELVKQGFVVKSNTKQRKPKPRKELTAMISKIEALLLDNNLPWNYAHAIAKRQFGVDKLEWLTYEQCHSVVAALQIYADRQKKKKEA</sequence>
<accession>A0ABP9N1T4</accession>
<dbReference type="EMBL" id="BAABKE010000007">
    <property type="protein sequence ID" value="GAA5102648.1"/>
    <property type="molecule type" value="Genomic_DNA"/>
</dbReference>
<organism evidence="1 2">
    <name type="scientific">Wohlfahrtiimonas larvae</name>
    <dbReference type="NCBI Taxonomy" id="1157986"/>
    <lineage>
        <taxon>Bacteria</taxon>
        <taxon>Pseudomonadati</taxon>
        <taxon>Pseudomonadota</taxon>
        <taxon>Gammaproteobacteria</taxon>
        <taxon>Cardiobacteriales</taxon>
        <taxon>Ignatzschineriaceae</taxon>
        <taxon>Wohlfahrtiimonas</taxon>
    </lineage>
</organism>
<name>A0ABP9N1T4_9GAMM</name>
<dbReference type="InterPro" id="IPR009363">
    <property type="entry name" value="Phage_Mu_Gp16"/>
</dbReference>
<dbReference type="Pfam" id="PF06252">
    <property type="entry name" value="GemA"/>
    <property type="match status" value="1"/>
</dbReference>